<dbReference type="AlphaFoldDB" id="A0AA36M2H7"/>
<dbReference type="SUPFAM" id="SSF49899">
    <property type="entry name" value="Concanavalin A-like lectins/glucanases"/>
    <property type="match status" value="1"/>
</dbReference>
<accession>A0AA36M2H7</accession>
<dbReference type="Gene3D" id="2.60.120.200">
    <property type="match status" value="1"/>
</dbReference>
<dbReference type="EMBL" id="CATQJL010000112">
    <property type="protein sequence ID" value="CAJ0596193.1"/>
    <property type="molecule type" value="Genomic_DNA"/>
</dbReference>
<dbReference type="GO" id="GO:0016020">
    <property type="term" value="C:membrane"/>
    <property type="evidence" value="ECO:0007669"/>
    <property type="project" value="InterPro"/>
</dbReference>
<sequence>MSRRSLRVDGATVAPILDCIFDVVVAAKKIRYKPYPVRLRIDLKNMLTVYLDNCMQQTTRLCMSSEIIVLSRDGSFGMSAATGGLAESRCR</sequence>
<dbReference type="InterPro" id="IPR005052">
    <property type="entry name" value="Lectin_leg"/>
</dbReference>
<reference evidence="2" key="1">
    <citation type="submission" date="2023-07" db="EMBL/GenBank/DDBJ databases">
        <authorList>
            <consortium name="CYATHOMIX"/>
        </authorList>
    </citation>
    <scope>NUCLEOTIDE SEQUENCE</scope>
    <source>
        <strain evidence="2">N/A</strain>
    </source>
</reference>
<comment type="caution">
    <text evidence="2">The sequence shown here is derived from an EMBL/GenBank/DDBJ whole genome shotgun (WGS) entry which is preliminary data.</text>
</comment>
<protein>
    <recommendedName>
        <fullName evidence="1">L-type lectin-like domain-containing protein</fullName>
    </recommendedName>
</protein>
<proteinExistence type="predicted"/>
<evidence type="ECO:0000313" key="2">
    <source>
        <dbReference type="EMBL" id="CAJ0596193.1"/>
    </source>
</evidence>
<gene>
    <name evidence="2" type="ORF">CYNAS_LOCUS8176</name>
</gene>
<evidence type="ECO:0000313" key="3">
    <source>
        <dbReference type="Proteomes" id="UP001176961"/>
    </source>
</evidence>
<organism evidence="2 3">
    <name type="scientific">Cylicocyclus nassatus</name>
    <name type="common">Nematode worm</name>
    <dbReference type="NCBI Taxonomy" id="53992"/>
    <lineage>
        <taxon>Eukaryota</taxon>
        <taxon>Metazoa</taxon>
        <taxon>Ecdysozoa</taxon>
        <taxon>Nematoda</taxon>
        <taxon>Chromadorea</taxon>
        <taxon>Rhabditida</taxon>
        <taxon>Rhabditina</taxon>
        <taxon>Rhabditomorpha</taxon>
        <taxon>Strongyloidea</taxon>
        <taxon>Strongylidae</taxon>
        <taxon>Cylicocyclus</taxon>
    </lineage>
</organism>
<dbReference type="InterPro" id="IPR013320">
    <property type="entry name" value="ConA-like_dom_sf"/>
</dbReference>
<name>A0AA36M2H7_CYLNA</name>
<keyword evidence="3" id="KW-1185">Reference proteome</keyword>
<dbReference type="Proteomes" id="UP001176961">
    <property type="component" value="Unassembled WGS sequence"/>
</dbReference>
<feature type="domain" description="L-type lectin-like" evidence="1">
    <location>
        <begin position="29"/>
        <end position="88"/>
    </location>
</feature>
<dbReference type="Pfam" id="PF03388">
    <property type="entry name" value="Lectin_leg-like"/>
    <property type="match status" value="1"/>
</dbReference>
<evidence type="ECO:0000259" key="1">
    <source>
        <dbReference type="Pfam" id="PF03388"/>
    </source>
</evidence>